<comment type="subcellular location">
    <subcellularLocation>
        <location evidence="5">Endomembrane system</location>
        <topology evidence="5">Single-pass membrane protein</topology>
    </subcellularLocation>
</comment>
<dbReference type="CDD" id="cd06257">
    <property type="entry name" value="DnaJ"/>
    <property type="match status" value="1"/>
</dbReference>
<feature type="compositionally biased region" description="Basic and acidic residues" evidence="6">
    <location>
        <begin position="288"/>
        <end position="300"/>
    </location>
</feature>
<evidence type="ECO:0000256" key="6">
    <source>
        <dbReference type="SAM" id="MobiDB-lite"/>
    </source>
</evidence>
<proteinExistence type="predicted"/>
<dbReference type="InterPro" id="IPR036869">
    <property type="entry name" value="J_dom_sf"/>
</dbReference>
<feature type="region of interest" description="Disordered" evidence="6">
    <location>
        <begin position="257"/>
        <end position="333"/>
    </location>
</feature>
<dbReference type="PANTHER" id="PTHR44653:SF2">
    <property type="entry name" value="DNAJ HOMOLOG SUBFAMILY C MEMBER 1"/>
    <property type="match status" value="1"/>
</dbReference>
<dbReference type="PROSITE" id="PS50076">
    <property type="entry name" value="DNAJ_2"/>
    <property type="match status" value="1"/>
</dbReference>
<organism evidence="9 10">
    <name type="scientific">Friedmanniomyces endolithicus</name>
    <dbReference type="NCBI Taxonomy" id="329885"/>
    <lineage>
        <taxon>Eukaryota</taxon>
        <taxon>Fungi</taxon>
        <taxon>Dikarya</taxon>
        <taxon>Ascomycota</taxon>
        <taxon>Pezizomycotina</taxon>
        <taxon>Dothideomycetes</taxon>
        <taxon>Dothideomycetidae</taxon>
        <taxon>Mycosphaerellales</taxon>
        <taxon>Teratosphaeriaceae</taxon>
        <taxon>Friedmanniomyces</taxon>
    </lineage>
</organism>
<dbReference type="Gene3D" id="1.10.287.110">
    <property type="entry name" value="DnaJ domain"/>
    <property type="match status" value="1"/>
</dbReference>
<dbReference type="InterPro" id="IPR052606">
    <property type="entry name" value="DnaJ_domain_protein"/>
</dbReference>
<evidence type="ECO:0000256" key="5">
    <source>
        <dbReference type="ARBA" id="ARBA00037847"/>
    </source>
</evidence>
<dbReference type="GO" id="GO:0012505">
    <property type="term" value="C:endomembrane system"/>
    <property type="evidence" value="ECO:0007669"/>
    <property type="project" value="UniProtKB-SubCell"/>
</dbReference>
<name>A0AAN6K235_9PEZI</name>
<reference evidence="9" key="1">
    <citation type="submission" date="2023-06" db="EMBL/GenBank/DDBJ databases">
        <title>Black Yeasts Isolated from many extreme environments.</title>
        <authorList>
            <person name="Coleine C."/>
            <person name="Stajich J.E."/>
            <person name="Selbmann L."/>
        </authorList>
    </citation>
    <scope>NUCLEOTIDE SEQUENCE</scope>
    <source>
        <strain evidence="9">CCFEE 5200</strain>
    </source>
</reference>
<evidence type="ECO:0000256" key="4">
    <source>
        <dbReference type="ARBA" id="ARBA00023136"/>
    </source>
</evidence>
<dbReference type="Proteomes" id="UP001175353">
    <property type="component" value="Unassembled WGS sequence"/>
</dbReference>
<evidence type="ECO:0000313" key="9">
    <source>
        <dbReference type="EMBL" id="KAK0949490.1"/>
    </source>
</evidence>
<evidence type="ECO:0000256" key="7">
    <source>
        <dbReference type="SAM" id="Phobius"/>
    </source>
</evidence>
<protein>
    <recommendedName>
        <fullName evidence="8">J domain-containing protein</fullName>
    </recommendedName>
</protein>
<dbReference type="SUPFAM" id="SSF46565">
    <property type="entry name" value="Chaperone J-domain"/>
    <property type="match status" value="1"/>
</dbReference>
<dbReference type="SMART" id="SM00271">
    <property type="entry name" value="DnaJ"/>
    <property type="match status" value="1"/>
</dbReference>
<gene>
    <name evidence="9" type="ORF">LTR91_026418</name>
</gene>
<dbReference type="PRINTS" id="PR00625">
    <property type="entry name" value="JDOMAIN"/>
</dbReference>
<keyword evidence="2" id="KW-0732">Signal</keyword>
<keyword evidence="4 7" id="KW-0472">Membrane</keyword>
<accession>A0AAN6K235</accession>
<dbReference type="AlphaFoldDB" id="A0AAN6K235"/>
<dbReference type="InterPro" id="IPR001623">
    <property type="entry name" value="DnaJ_domain"/>
</dbReference>
<evidence type="ECO:0000256" key="1">
    <source>
        <dbReference type="ARBA" id="ARBA00022692"/>
    </source>
</evidence>
<evidence type="ECO:0000313" key="10">
    <source>
        <dbReference type="Proteomes" id="UP001175353"/>
    </source>
</evidence>
<dbReference type="PANTHER" id="PTHR44653">
    <property type="entry name" value="DNAJ HOMOLOG SUBFAMILY C MEMBER 1"/>
    <property type="match status" value="1"/>
</dbReference>
<keyword evidence="1 7" id="KW-0812">Transmembrane</keyword>
<evidence type="ECO:0000256" key="3">
    <source>
        <dbReference type="ARBA" id="ARBA00022989"/>
    </source>
</evidence>
<feature type="transmembrane region" description="Helical" evidence="7">
    <location>
        <begin position="207"/>
        <end position="228"/>
    </location>
</feature>
<dbReference type="EMBL" id="JAUJLE010001136">
    <property type="protein sequence ID" value="KAK0949490.1"/>
    <property type="molecule type" value="Genomic_DNA"/>
</dbReference>
<feature type="transmembrane region" description="Helical" evidence="7">
    <location>
        <begin position="42"/>
        <end position="59"/>
    </location>
</feature>
<sequence>MRAGVSASGHFFSKLPEFFSITGCFTNTSTIASPRMRVHTRAAVLLLLLAFVTLVAAWTKEDHEIFRLRDEVTASEGHNVTFYSFLDIKPNADQEAINKAYRKLSRTLHPDKARSNWVANYNKPTKVATKAGAKPTVHVQKNKQPSNSEKTKFDKEASARFERLSLVANILRGPERARYDHFLSNGFPKWRGTGYYYQRFRPGLGSVLLGLFVVFGGGAHYVVLYLGWRRQREFVERYIKHARKMAWGDEGGMGAIPGLGGPTANGGTPTRATPDWEDSTQWNRKQKRAMEKEKKKDGKAPVKSTRVAPKAKEEGSSTPREAEITSGPVGAKKRTMAENGKVLIVDSVGNVFLEDETKEGDRQEYLLDPDEVPRPGIFDTFLVRGPVHLYNITVARLLNKQTPEHIAWEANGDLDQEPQDETDALLQAALPSNANGEARKRKSRAKS</sequence>
<dbReference type="Pfam" id="PF00226">
    <property type="entry name" value="DnaJ"/>
    <property type="match status" value="1"/>
</dbReference>
<evidence type="ECO:0000256" key="2">
    <source>
        <dbReference type="ARBA" id="ARBA00022729"/>
    </source>
</evidence>
<keyword evidence="3 7" id="KW-1133">Transmembrane helix</keyword>
<evidence type="ECO:0000259" key="8">
    <source>
        <dbReference type="PROSITE" id="PS50076"/>
    </source>
</evidence>
<feature type="compositionally biased region" description="Basic and acidic residues" evidence="6">
    <location>
        <begin position="310"/>
        <end position="323"/>
    </location>
</feature>
<comment type="caution">
    <text evidence="9">The sequence shown here is derived from an EMBL/GenBank/DDBJ whole genome shotgun (WGS) entry which is preliminary data.</text>
</comment>
<feature type="domain" description="J" evidence="8">
    <location>
        <begin position="81"/>
        <end position="183"/>
    </location>
</feature>
<keyword evidence="10" id="KW-1185">Reference proteome</keyword>